<gene>
    <name evidence="2" type="ORF">COHA_002924</name>
</gene>
<evidence type="ECO:0000313" key="3">
    <source>
        <dbReference type="Proteomes" id="UP001205105"/>
    </source>
</evidence>
<comment type="caution">
    <text evidence="2">The sequence shown here is derived from an EMBL/GenBank/DDBJ whole genome shotgun (WGS) entry which is preliminary data.</text>
</comment>
<accession>A0AAD5DUN4</accession>
<feature type="signal peptide" evidence="1">
    <location>
        <begin position="1"/>
        <end position="20"/>
    </location>
</feature>
<sequence length="204" mass="22098">MRALLCIALLVAVLAAPALANNRPKPYKVSGKILSDNRGVGFDGKRLTWTPTDGKLNIVSNLQRPGLTWQLVGKTTAGPTPGNQSVYSVNWAFGAVVRTEINTTTGHLSVDLISDKIKAIKPCRNLKLGPLVYISYEAKWGHPRTVEIVVKPAIKILIVQPFIRSKSRTSPGAYAPWLEVFVTLTEKPKETLTGALVPPPPITG</sequence>
<protein>
    <submittedName>
        <fullName evidence="2">Uncharacterized protein</fullName>
    </submittedName>
</protein>
<keyword evidence="3" id="KW-1185">Reference proteome</keyword>
<organism evidence="2 3">
    <name type="scientific">Chlorella ohadii</name>
    <dbReference type="NCBI Taxonomy" id="2649997"/>
    <lineage>
        <taxon>Eukaryota</taxon>
        <taxon>Viridiplantae</taxon>
        <taxon>Chlorophyta</taxon>
        <taxon>core chlorophytes</taxon>
        <taxon>Trebouxiophyceae</taxon>
        <taxon>Chlorellales</taxon>
        <taxon>Chlorellaceae</taxon>
        <taxon>Chlorella clade</taxon>
        <taxon>Chlorella</taxon>
    </lineage>
</organism>
<dbReference type="AlphaFoldDB" id="A0AAD5DUN4"/>
<dbReference type="EMBL" id="JADXDR010000038">
    <property type="protein sequence ID" value="KAI7843446.1"/>
    <property type="molecule type" value="Genomic_DNA"/>
</dbReference>
<reference evidence="2" key="1">
    <citation type="submission" date="2020-11" db="EMBL/GenBank/DDBJ databases">
        <title>Chlorella ohadii genome sequencing and assembly.</title>
        <authorList>
            <person name="Murik O."/>
            <person name="Treves H."/>
            <person name="Kedem I."/>
            <person name="Shotland Y."/>
            <person name="Kaplan A."/>
        </authorList>
    </citation>
    <scope>NUCLEOTIDE SEQUENCE</scope>
    <source>
        <strain evidence="2">1</strain>
    </source>
</reference>
<evidence type="ECO:0000313" key="2">
    <source>
        <dbReference type="EMBL" id="KAI7843446.1"/>
    </source>
</evidence>
<keyword evidence="1" id="KW-0732">Signal</keyword>
<proteinExistence type="predicted"/>
<evidence type="ECO:0000256" key="1">
    <source>
        <dbReference type="SAM" id="SignalP"/>
    </source>
</evidence>
<name>A0AAD5DUN4_9CHLO</name>
<dbReference type="Proteomes" id="UP001205105">
    <property type="component" value="Unassembled WGS sequence"/>
</dbReference>
<feature type="chain" id="PRO_5041913218" evidence="1">
    <location>
        <begin position="21"/>
        <end position="204"/>
    </location>
</feature>